<evidence type="ECO:0000256" key="1">
    <source>
        <dbReference type="SAM" id="MobiDB-lite"/>
    </source>
</evidence>
<comment type="caution">
    <text evidence="3">The sequence shown here is derived from an EMBL/GenBank/DDBJ whole genome shotgun (WGS) entry which is preliminary data.</text>
</comment>
<keyword evidence="2" id="KW-0732">Signal</keyword>
<dbReference type="OrthoDB" id="127133at2759"/>
<evidence type="ECO:0000313" key="3">
    <source>
        <dbReference type="EMBL" id="GMF44895.1"/>
    </source>
</evidence>
<sequence length="206" mass="23256">MFCAVSTMLTCLVCLHAYVEGRNLRDKPRIYLNYVFATLGIEKDGSSDDDFILEEEDESEDEEQISVGAGSASASSARRAQQSGQKTPSSELKKRQHSPHISAQKKQKLEVDDSNNSGYDGSEELMCTEYIPQPRASNHDNEYEVLAKYDNAILNVVPGFPSGVIETWAQSDKIFKDYKRKNNLKFRFRSSETTTLYNRFDLCIVG</sequence>
<reference evidence="3" key="1">
    <citation type="submission" date="2023-04" db="EMBL/GenBank/DDBJ databases">
        <title>Phytophthora fragariaefolia NBRC 109709.</title>
        <authorList>
            <person name="Ichikawa N."/>
            <person name="Sato H."/>
            <person name="Tonouchi N."/>
        </authorList>
    </citation>
    <scope>NUCLEOTIDE SEQUENCE</scope>
    <source>
        <strain evidence="3">NBRC 109709</strain>
    </source>
</reference>
<feature type="compositionally biased region" description="Acidic residues" evidence="1">
    <location>
        <begin position="54"/>
        <end position="64"/>
    </location>
</feature>
<name>A0A9W6XT43_9STRA</name>
<accession>A0A9W6XT43</accession>
<dbReference type="Proteomes" id="UP001165121">
    <property type="component" value="Unassembled WGS sequence"/>
</dbReference>
<organism evidence="3 4">
    <name type="scientific">Phytophthora fragariaefolia</name>
    <dbReference type="NCBI Taxonomy" id="1490495"/>
    <lineage>
        <taxon>Eukaryota</taxon>
        <taxon>Sar</taxon>
        <taxon>Stramenopiles</taxon>
        <taxon>Oomycota</taxon>
        <taxon>Peronosporomycetes</taxon>
        <taxon>Peronosporales</taxon>
        <taxon>Peronosporaceae</taxon>
        <taxon>Phytophthora</taxon>
    </lineage>
</organism>
<evidence type="ECO:0000256" key="2">
    <source>
        <dbReference type="SAM" id="SignalP"/>
    </source>
</evidence>
<feature type="region of interest" description="Disordered" evidence="1">
    <location>
        <begin position="54"/>
        <end position="118"/>
    </location>
</feature>
<dbReference type="AlphaFoldDB" id="A0A9W6XT43"/>
<dbReference type="EMBL" id="BSXT01001740">
    <property type="protein sequence ID" value="GMF44895.1"/>
    <property type="molecule type" value="Genomic_DNA"/>
</dbReference>
<proteinExistence type="predicted"/>
<feature type="compositionally biased region" description="Low complexity" evidence="1">
    <location>
        <begin position="68"/>
        <end position="85"/>
    </location>
</feature>
<protein>
    <submittedName>
        <fullName evidence="3">Unnamed protein product</fullName>
    </submittedName>
</protein>
<gene>
    <name evidence="3" type="ORF">Pfra01_001586000</name>
</gene>
<feature type="signal peptide" evidence="2">
    <location>
        <begin position="1"/>
        <end position="21"/>
    </location>
</feature>
<feature type="chain" id="PRO_5040946656" evidence="2">
    <location>
        <begin position="22"/>
        <end position="206"/>
    </location>
</feature>
<feature type="compositionally biased region" description="Basic residues" evidence="1">
    <location>
        <begin position="94"/>
        <end position="106"/>
    </location>
</feature>
<evidence type="ECO:0000313" key="4">
    <source>
        <dbReference type="Proteomes" id="UP001165121"/>
    </source>
</evidence>
<keyword evidence="4" id="KW-1185">Reference proteome</keyword>